<accession>A0A0F8YV87</accession>
<dbReference type="InterPro" id="IPR027417">
    <property type="entry name" value="P-loop_NTPase"/>
</dbReference>
<organism evidence="3">
    <name type="scientific">marine sediment metagenome</name>
    <dbReference type="NCBI Taxonomy" id="412755"/>
    <lineage>
        <taxon>unclassified sequences</taxon>
        <taxon>metagenomes</taxon>
        <taxon>ecological metagenomes</taxon>
    </lineage>
</organism>
<dbReference type="GO" id="GO:0005737">
    <property type="term" value="C:cytoplasm"/>
    <property type="evidence" value="ECO:0007669"/>
    <property type="project" value="TreeGrafter"/>
</dbReference>
<gene>
    <name evidence="3" type="ORF">LCGC14_2774200</name>
</gene>
<dbReference type="Gene3D" id="3.40.50.300">
    <property type="entry name" value="P-loop containing nucleotide triphosphate hydrolases"/>
    <property type="match status" value="1"/>
</dbReference>
<evidence type="ECO:0000256" key="1">
    <source>
        <dbReference type="ARBA" id="ARBA00022679"/>
    </source>
</evidence>
<dbReference type="AlphaFoldDB" id="A0A0F8YV87"/>
<protein>
    <recommendedName>
        <fullName evidence="2">APS kinase domain-containing protein</fullName>
    </recommendedName>
</protein>
<dbReference type="GO" id="GO:0019379">
    <property type="term" value="P:sulfate assimilation, phosphoadenylyl sulfate reduction by phosphoadenylyl-sulfate reductase (thioredoxin)"/>
    <property type="evidence" value="ECO:0007669"/>
    <property type="project" value="TreeGrafter"/>
</dbReference>
<dbReference type="PANTHER" id="PTHR42700:SF1">
    <property type="entry name" value="SULFATE ADENYLYLTRANSFERASE"/>
    <property type="match status" value="1"/>
</dbReference>
<dbReference type="PANTHER" id="PTHR42700">
    <property type="entry name" value="SULFATE ADENYLYLTRANSFERASE"/>
    <property type="match status" value="1"/>
</dbReference>
<proteinExistence type="predicted"/>
<comment type="caution">
    <text evidence="3">The sequence shown here is derived from an EMBL/GenBank/DDBJ whole genome shotgun (WGS) entry which is preliminary data.</text>
</comment>
<evidence type="ECO:0000259" key="2">
    <source>
        <dbReference type="Pfam" id="PF01583"/>
    </source>
</evidence>
<keyword evidence="1" id="KW-0808">Transferase</keyword>
<feature type="domain" description="APS kinase" evidence="2">
    <location>
        <begin position="1"/>
        <end position="91"/>
    </location>
</feature>
<dbReference type="SUPFAM" id="SSF52540">
    <property type="entry name" value="P-loop containing nucleoside triphosphate hydrolases"/>
    <property type="match status" value="1"/>
</dbReference>
<reference evidence="3" key="1">
    <citation type="journal article" date="2015" name="Nature">
        <title>Complex archaea that bridge the gap between prokaryotes and eukaryotes.</title>
        <authorList>
            <person name="Spang A."/>
            <person name="Saw J.H."/>
            <person name="Jorgensen S.L."/>
            <person name="Zaremba-Niedzwiedzka K."/>
            <person name="Martijn J."/>
            <person name="Lind A.E."/>
            <person name="van Eijk R."/>
            <person name="Schleper C."/>
            <person name="Guy L."/>
            <person name="Ettema T.J."/>
        </authorList>
    </citation>
    <scope>NUCLEOTIDE SEQUENCE</scope>
</reference>
<evidence type="ECO:0000313" key="3">
    <source>
        <dbReference type="EMBL" id="KKK85348.1"/>
    </source>
</evidence>
<dbReference type="GO" id="GO:0010134">
    <property type="term" value="P:sulfate assimilation via adenylyl sulfate reduction"/>
    <property type="evidence" value="ECO:0007669"/>
    <property type="project" value="TreeGrafter"/>
</dbReference>
<name>A0A0F8YV87_9ZZZZ</name>
<dbReference type="GO" id="GO:0004781">
    <property type="term" value="F:sulfate adenylyltransferase (ATP) activity"/>
    <property type="evidence" value="ECO:0007669"/>
    <property type="project" value="TreeGrafter"/>
</dbReference>
<dbReference type="EMBL" id="LAZR01051351">
    <property type="protein sequence ID" value="KKK85348.1"/>
    <property type="molecule type" value="Genomic_DNA"/>
</dbReference>
<dbReference type="InterPro" id="IPR059117">
    <property type="entry name" value="APS_kinase_dom"/>
</dbReference>
<dbReference type="InterPro" id="IPR050512">
    <property type="entry name" value="Sulf_AdTrans/APS_kinase"/>
</dbReference>
<dbReference type="Pfam" id="PF01583">
    <property type="entry name" value="APS_kinase"/>
    <property type="match status" value="1"/>
</dbReference>
<sequence>MIIWLTGNTNSGKTTLAKKMAGKNTIILDGDDIRKVWTTGFSKEEREEHNLRIARLARMLEDQGFNVIVSVICPYNDLRKKVEEITNCTFIYIKGGKTGKEFPFEEPLEKTCIYDWRKYDGARTSAFWATQI</sequence>